<sequence length="203" mass="23004">MSVHRFENERGALIFVAYDSTADVLELIRPFVTSPSRWKQIPEGYGEWSGRWVTIHWANPTPWTSLPQFEGGPPPVDAGIPDYDIFLALFGAPPRGQTLRERGQRRQWFDKLLDWGGLAPKVSNDVKEDFETFELGTPIAWLNKRAGVDHEGEVYIHIPAVDRSIPLPQRSATGHVIAVLQYEAFQEGQKFTNIHPFAKRLVG</sequence>
<gene>
    <name evidence="1" type="ORF">LCGC14_1086410</name>
</gene>
<protein>
    <submittedName>
        <fullName evidence="1">Uncharacterized protein</fullName>
    </submittedName>
</protein>
<name>A0A0F9QJM6_9ZZZZ</name>
<evidence type="ECO:0000313" key="1">
    <source>
        <dbReference type="EMBL" id="KKN05533.1"/>
    </source>
</evidence>
<reference evidence="1" key="1">
    <citation type="journal article" date="2015" name="Nature">
        <title>Complex archaea that bridge the gap between prokaryotes and eukaryotes.</title>
        <authorList>
            <person name="Spang A."/>
            <person name="Saw J.H."/>
            <person name="Jorgensen S.L."/>
            <person name="Zaremba-Niedzwiedzka K."/>
            <person name="Martijn J."/>
            <person name="Lind A.E."/>
            <person name="van Eijk R."/>
            <person name="Schleper C."/>
            <person name="Guy L."/>
            <person name="Ettema T.J."/>
        </authorList>
    </citation>
    <scope>NUCLEOTIDE SEQUENCE</scope>
</reference>
<organism evidence="1">
    <name type="scientific">marine sediment metagenome</name>
    <dbReference type="NCBI Taxonomy" id="412755"/>
    <lineage>
        <taxon>unclassified sequences</taxon>
        <taxon>metagenomes</taxon>
        <taxon>ecological metagenomes</taxon>
    </lineage>
</organism>
<accession>A0A0F9QJM6</accession>
<dbReference type="EMBL" id="LAZR01004792">
    <property type="protein sequence ID" value="KKN05533.1"/>
    <property type="molecule type" value="Genomic_DNA"/>
</dbReference>
<dbReference type="AlphaFoldDB" id="A0A0F9QJM6"/>
<proteinExistence type="predicted"/>
<comment type="caution">
    <text evidence="1">The sequence shown here is derived from an EMBL/GenBank/DDBJ whole genome shotgun (WGS) entry which is preliminary data.</text>
</comment>